<reference evidence="2 3" key="1">
    <citation type="submission" date="2020-01" db="EMBL/GenBank/DDBJ databases">
        <title>Leptobacterium flavescens.</title>
        <authorList>
            <person name="Wang G."/>
        </authorList>
    </citation>
    <scope>NUCLEOTIDE SEQUENCE [LARGE SCALE GENOMIC DNA]</scope>
    <source>
        <strain evidence="2 3">KCTC 22160</strain>
    </source>
</reference>
<feature type="transmembrane region" description="Helical" evidence="1">
    <location>
        <begin position="68"/>
        <end position="87"/>
    </location>
</feature>
<keyword evidence="1" id="KW-0472">Membrane</keyword>
<sequence>MIRNLLAVVAGYVFFTFSAVLLFGFGGIDYSRVVSPNLILISAFVGGLFAFFAGYLTAGIARENAKKAGIALSALIAIIALVSILAQAEAETYWSQLLTIFLFAPLAYAGSRIKNKRSE</sequence>
<evidence type="ECO:0000256" key="1">
    <source>
        <dbReference type="SAM" id="Phobius"/>
    </source>
</evidence>
<feature type="transmembrane region" description="Helical" evidence="1">
    <location>
        <begin position="5"/>
        <end position="26"/>
    </location>
</feature>
<comment type="caution">
    <text evidence="2">The sequence shown here is derived from an EMBL/GenBank/DDBJ whole genome shotgun (WGS) entry which is preliminary data.</text>
</comment>
<feature type="transmembrane region" description="Helical" evidence="1">
    <location>
        <begin position="38"/>
        <end position="56"/>
    </location>
</feature>
<proteinExistence type="predicted"/>
<dbReference type="Proteomes" id="UP000468581">
    <property type="component" value="Unassembled WGS sequence"/>
</dbReference>
<keyword evidence="3" id="KW-1185">Reference proteome</keyword>
<protein>
    <recommendedName>
        <fullName evidence="4">DUF3792 family protein</fullName>
    </recommendedName>
</protein>
<gene>
    <name evidence="2" type="ORF">GWK08_14780</name>
</gene>
<evidence type="ECO:0008006" key="4">
    <source>
        <dbReference type="Google" id="ProtNLM"/>
    </source>
</evidence>
<feature type="transmembrane region" description="Helical" evidence="1">
    <location>
        <begin position="93"/>
        <end position="110"/>
    </location>
</feature>
<organism evidence="2 3">
    <name type="scientific">Leptobacterium flavescens</name>
    <dbReference type="NCBI Taxonomy" id="472055"/>
    <lineage>
        <taxon>Bacteria</taxon>
        <taxon>Pseudomonadati</taxon>
        <taxon>Bacteroidota</taxon>
        <taxon>Flavobacteriia</taxon>
        <taxon>Flavobacteriales</taxon>
        <taxon>Flavobacteriaceae</taxon>
        <taxon>Leptobacterium</taxon>
    </lineage>
</organism>
<dbReference type="RefSeq" id="WP_163607999.1">
    <property type="nucleotide sequence ID" value="NZ_JAABOO010000003.1"/>
</dbReference>
<keyword evidence="1" id="KW-1133">Transmembrane helix</keyword>
<accession>A0A6P0USC6</accession>
<keyword evidence="1" id="KW-0812">Transmembrane</keyword>
<evidence type="ECO:0000313" key="3">
    <source>
        <dbReference type="Proteomes" id="UP000468581"/>
    </source>
</evidence>
<evidence type="ECO:0000313" key="2">
    <source>
        <dbReference type="EMBL" id="NER14719.1"/>
    </source>
</evidence>
<name>A0A6P0USC6_9FLAO</name>
<dbReference type="EMBL" id="JAABOO010000003">
    <property type="protein sequence ID" value="NER14719.1"/>
    <property type="molecule type" value="Genomic_DNA"/>
</dbReference>
<dbReference type="AlphaFoldDB" id="A0A6P0USC6"/>